<organism evidence="8 9">
    <name type="scientific">Limnoglobus roseus</name>
    <dbReference type="NCBI Taxonomy" id="2598579"/>
    <lineage>
        <taxon>Bacteria</taxon>
        <taxon>Pseudomonadati</taxon>
        <taxon>Planctomycetota</taxon>
        <taxon>Planctomycetia</taxon>
        <taxon>Gemmatales</taxon>
        <taxon>Gemmataceae</taxon>
        <taxon>Limnoglobus</taxon>
    </lineage>
</organism>
<dbReference type="Proteomes" id="UP000324974">
    <property type="component" value="Chromosome"/>
</dbReference>
<dbReference type="InterPro" id="IPR015422">
    <property type="entry name" value="PyrdxlP-dep_Trfase_small"/>
</dbReference>
<feature type="modified residue" description="N6-(pyridoxal phosphate)lysine" evidence="6">
    <location>
        <position position="213"/>
    </location>
</feature>
<protein>
    <submittedName>
        <fullName evidence="8">Alanine--glyoxylate aminotransferase family protein</fullName>
    </submittedName>
</protein>
<dbReference type="GO" id="GO:0008483">
    <property type="term" value="F:transaminase activity"/>
    <property type="evidence" value="ECO:0007669"/>
    <property type="project" value="UniProtKB-KW"/>
</dbReference>
<evidence type="ECO:0000256" key="5">
    <source>
        <dbReference type="PIRSR" id="PIRSR000524-1"/>
    </source>
</evidence>
<keyword evidence="9" id="KW-1185">Reference proteome</keyword>
<dbReference type="InterPro" id="IPR024169">
    <property type="entry name" value="SP_NH2Trfase/AEP_transaminase"/>
</dbReference>
<dbReference type="PANTHER" id="PTHR42778:SF1">
    <property type="entry name" value="2-AMINOETHYLPHOSPHONATE--PYRUVATE TRANSAMINASE"/>
    <property type="match status" value="1"/>
</dbReference>
<dbReference type="InterPro" id="IPR000192">
    <property type="entry name" value="Aminotrans_V_dom"/>
</dbReference>
<feature type="domain" description="Aminotransferase class V" evidence="7">
    <location>
        <begin position="50"/>
        <end position="234"/>
    </location>
</feature>
<dbReference type="InterPro" id="IPR015424">
    <property type="entry name" value="PyrdxlP-dep_Trfase"/>
</dbReference>
<dbReference type="Gene3D" id="3.40.640.10">
    <property type="entry name" value="Type I PLP-dependent aspartate aminotransferase-like (Major domain)"/>
    <property type="match status" value="1"/>
</dbReference>
<comment type="cofactor">
    <cofactor evidence="1 6">
        <name>pyridoxal 5'-phosphate</name>
        <dbReference type="ChEBI" id="CHEBI:597326"/>
    </cofactor>
</comment>
<dbReference type="KEGG" id="lrs:PX52LOC_02939"/>
<evidence type="ECO:0000259" key="7">
    <source>
        <dbReference type="Pfam" id="PF00266"/>
    </source>
</evidence>
<dbReference type="InterPro" id="IPR015421">
    <property type="entry name" value="PyrdxlP-dep_Trfase_major"/>
</dbReference>
<evidence type="ECO:0000256" key="2">
    <source>
        <dbReference type="ARBA" id="ARBA00022576"/>
    </source>
</evidence>
<evidence type="ECO:0000313" key="8">
    <source>
        <dbReference type="EMBL" id="QEL16001.1"/>
    </source>
</evidence>
<keyword evidence="2 8" id="KW-0032">Aminotransferase</keyword>
<dbReference type="Pfam" id="PF00266">
    <property type="entry name" value="Aminotran_5"/>
    <property type="match status" value="1"/>
</dbReference>
<keyword evidence="3 8" id="KW-0808">Transferase</keyword>
<gene>
    <name evidence="8" type="ORF">PX52LOC_02939</name>
</gene>
<proteinExistence type="predicted"/>
<name>A0A5C1A9X2_9BACT</name>
<keyword evidence="4 6" id="KW-0663">Pyridoxal phosphate</keyword>
<dbReference type="AlphaFoldDB" id="A0A5C1A9X2"/>
<accession>A0A5C1A9X2</accession>
<dbReference type="PIRSF" id="PIRSF000524">
    <property type="entry name" value="SPT"/>
    <property type="match status" value="1"/>
</dbReference>
<feature type="binding site" evidence="5">
    <location>
        <position position="354"/>
    </location>
    <ligand>
        <name>substrate</name>
    </ligand>
</feature>
<dbReference type="EMBL" id="CP042425">
    <property type="protein sequence ID" value="QEL16001.1"/>
    <property type="molecule type" value="Genomic_DNA"/>
</dbReference>
<evidence type="ECO:0000256" key="6">
    <source>
        <dbReference type="PIRSR" id="PIRSR000524-50"/>
    </source>
</evidence>
<dbReference type="Gene3D" id="3.90.1150.10">
    <property type="entry name" value="Aspartate Aminotransferase, domain 1"/>
    <property type="match status" value="1"/>
</dbReference>
<evidence type="ECO:0000313" key="9">
    <source>
        <dbReference type="Proteomes" id="UP000324974"/>
    </source>
</evidence>
<dbReference type="RefSeq" id="WP_168218998.1">
    <property type="nucleotide sequence ID" value="NZ_CP042425.1"/>
</dbReference>
<dbReference type="PANTHER" id="PTHR42778">
    <property type="entry name" value="2-AMINOETHYLPHOSPHONATE--PYRUVATE TRANSAMINASE"/>
    <property type="match status" value="1"/>
</dbReference>
<dbReference type="SUPFAM" id="SSF53383">
    <property type="entry name" value="PLP-dependent transferases"/>
    <property type="match status" value="1"/>
</dbReference>
<evidence type="ECO:0000256" key="4">
    <source>
        <dbReference type="ARBA" id="ARBA00022898"/>
    </source>
</evidence>
<evidence type="ECO:0000256" key="1">
    <source>
        <dbReference type="ARBA" id="ARBA00001933"/>
    </source>
</evidence>
<reference evidence="9" key="1">
    <citation type="submission" date="2019-08" db="EMBL/GenBank/DDBJ databases">
        <title>Limnoglobus roseus gen. nov., sp. nov., a novel freshwater planctomycete with a giant genome from the family Gemmataceae.</title>
        <authorList>
            <person name="Kulichevskaya I.S."/>
            <person name="Naumoff D.G."/>
            <person name="Miroshnikov K."/>
            <person name="Ivanova A."/>
            <person name="Philippov D.A."/>
            <person name="Hakobyan A."/>
            <person name="Rijpstra I.C."/>
            <person name="Sinninghe Damste J.S."/>
            <person name="Liesack W."/>
            <person name="Dedysh S.N."/>
        </authorList>
    </citation>
    <scope>NUCLEOTIDE SEQUENCE [LARGE SCALE GENOMIC DNA]</scope>
    <source>
        <strain evidence="9">PX52</strain>
    </source>
</reference>
<sequence length="374" mass="39743">MIRTLKYTPPTPARGVHPQWAAAESQDAICLLPGPVAISPRVTAAFHEPLVYHRSDEFVPLFEGVRAKLSAMIGGVPVGMFIGSGTLANDAVAATLAADPARDNGLLLVSGEFGDRLLKQAQNSGLSPRILSWDWGRAWQLDEVEAAMRAMPAGGWVWGAHHETSTGVLNDLPGLVTLAKKYGHRVCVDCVSSLATVPLDLSEVYLATGASGKAIGSYAGVAFVFANPANLEHLDTSRIPTYLNVASTVTTVGPRFTAPSPMVKALDVALDVFATPALCQTRYQQIADLGGLVRQRLTAAGFELLAADDVASPAIVTFAPPREMSSAAFVGMCREWGYQIAGQSGYLAERRLVQLAVMGHVSRADIEPLLERLA</sequence>
<evidence type="ECO:0000256" key="3">
    <source>
        <dbReference type="ARBA" id="ARBA00022679"/>
    </source>
</evidence>